<keyword evidence="2" id="KW-1185">Reference proteome</keyword>
<accession>A0AC60QZ64</accession>
<evidence type="ECO:0000313" key="2">
    <source>
        <dbReference type="Proteomes" id="UP000805193"/>
    </source>
</evidence>
<reference evidence="1 2" key="1">
    <citation type="journal article" date="2020" name="Cell">
        <title>Large-Scale Comparative Analyses of Tick Genomes Elucidate Their Genetic Diversity and Vector Capacities.</title>
        <authorList>
            <consortium name="Tick Genome and Microbiome Consortium (TIGMIC)"/>
            <person name="Jia N."/>
            <person name="Wang J."/>
            <person name="Shi W."/>
            <person name="Du L."/>
            <person name="Sun Y."/>
            <person name="Zhan W."/>
            <person name="Jiang J.F."/>
            <person name="Wang Q."/>
            <person name="Zhang B."/>
            <person name="Ji P."/>
            <person name="Bell-Sakyi L."/>
            <person name="Cui X.M."/>
            <person name="Yuan T.T."/>
            <person name="Jiang B.G."/>
            <person name="Yang W.F."/>
            <person name="Lam T.T."/>
            <person name="Chang Q.C."/>
            <person name="Ding S.J."/>
            <person name="Wang X.J."/>
            <person name="Zhu J.G."/>
            <person name="Ruan X.D."/>
            <person name="Zhao L."/>
            <person name="Wei J.T."/>
            <person name="Ye R.Z."/>
            <person name="Que T.C."/>
            <person name="Du C.H."/>
            <person name="Zhou Y.H."/>
            <person name="Cheng J.X."/>
            <person name="Dai P.F."/>
            <person name="Guo W.B."/>
            <person name="Han X.H."/>
            <person name="Huang E.J."/>
            <person name="Li L.F."/>
            <person name="Wei W."/>
            <person name="Gao Y.C."/>
            <person name="Liu J.Z."/>
            <person name="Shao H.Z."/>
            <person name="Wang X."/>
            <person name="Wang C.C."/>
            <person name="Yang T.C."/>
            <person name="Huo Q.B."/>
            <person name="Li W."/>
            <person name="Chen H.Y."/>
            <person name="Chen S.E."/>
            <person name="Zhou L.G."/>
            <person name="Ni X.B."/>
            <person name="Tian J.H."/>
            <person name="Sheng Y."/>
            <person name="Liu T."/>
            <person name="Pan Y.S."/>
            <person name="Xia L.Y."/>
            <person name="Li J."/>
            <person name="Zhao F."/>
            <person name="Cao W.C."/>
        </authorList>
    </citation>
    <scope>NUCLEOTIDE SEQUENCE [LARGE SCALE GENOMIC DNA]</scope>
    <source>
        <strain evidence="1">Iper-2018</strain>
    </source>
</reference>
<proteinExistence type="predicted"/>
<dbReference type="EMBL" id="JABSTQ010001097">
    <property type="protein sequence ID" value="KAG0444985.1"/>
    <property type="molecule type" value="Genomic_DNA"/>
</dbReference>
<comment type="caution">
    <text evidence="1">The sequence shown here is derived from an EMBL/GenBank/DDBJ whole genome shotgun (WGS) entry which is preliminary data.</text>
</comment>
<evidence type="ECO:0000313" key="1">
    <source>
        <dbReference type="EMBL" id="KAG0444985.1"/>
    </source>
</evidence>
<gene>
    <name evidence="1" type="ORF">HPB47_006634</name>
</gene>
<organism evidence="1 2">
    <name type="scientific">Ixodes persulcatus</name>
    <name type="common">Taiga tick</name>
    <dbReference type="NCBI Taxonomy" id="34615"/>
    <lineage>
        <taxon>Eukaryota</taxon>
        <taxon>Metazoa</taxon>
        <taxon>Ecdysozoa</taxon>
        <taxon>Arthropoda</taxon>
        <taxon>Chelicerata</taxon>
        <taxon>Arachnida</taxon>
        <taxon>Acari</taxon>
        <taxon>Parasitiformes</taxon>
        <taxon>Ixodida</taxon>
        <taxon>Ixodoidea</taxon>
        <taxon>Ixodidae</taxon>
        <taxon>Ixodinae</taxon>
        <taxon>Ixodes</taxon>
    </lineage>
</organism>
<sequence length="130" mass="14215">MSLAGGGSENYLVELAMMVGHIVALRLLVLLKNKGSEEAPPELSCTELPQQWRRPRLGGIRPLSVLMWTGDALVKAVCLCPYRFGSLMRVPGGNKSYGNSTPYRSLEKYPGGRGKSPLRRRPACCQGALR</sequence>
<name>A0AC60QZ64_IXOPE</name>
<dbReference type="Proteomes" id="UP000805193">
    <property type="component" value="Unassembled WGS sequence"/>
</dbReference>
<protein>
    <submittedName>
        <fullName evidence="1">Uncharacterized protein</fullName>
    </submittedName>
</protein>